<dbReference type="Proteomes" id="UP000245423">
    <property type="component" value="Chromosome 1"/>
</dbReference>
<dbReference type="PANTHER" id="PTHR42770:SF7">
    <property type="entry name" value="MEMBRANE PROTEIN"/>
    <property type="match status" value="1"/>
</dbReference>
<evidence type="ECO:0000256" key="1">
    <source>
        <dbReference type="ARBA" id="ARBA00004651"/>
    </source>
</evidence>
<feature type="transmembrane region" description="Helical" evidence="6">
    <location>
        <begin position="280"/>
        <end position="305"/>
    </location>
</feature>
<keyword evidence="5 6" id="KW-0472">Membrane</keyword>
<gene>
    <name evidence="7" type="ORF">CUESP1_0663</name>
</gene>
<reference evidence="7 8" key="1">
    <citation type="submission" date="2016-11" db="EMBL/GenBank/DDBJ databases">
        <authorList>
            <person name="Manzoor S."/>
        </authorList>
    </citation>
    <scope>NUCLEOTIDE SEQUENCE [LARGE SCALE GENOMIC DNA]</scope>
    <source>
        <strain evidence="7">Clostridium ultunense strain Esp</strain>
    </source>
</reference>
<feature type="transmembrane region" description="Helical" evidence="6">
    <location>
        <begin position="163"/>
        <end position="183"/>
    </location>
</feature>
<protein>
    <submittedName>
        <fullName evidence="7">Putative transporter</fullName>
    </submittedName>
</protein>
<keyword evidence="8" id="KW-1185">Reference proteome</keyword>
<evidence type="ECO:0000256" key="5">
    <source>
        <dbReference type="ARBA" id="ARBA00023136"/>
    </source>
</evidence>
<feature type="transmembrane region" description="Helical" evidence="6">
    <location>
        <begin position="236"/>
        <end position="260"/>
    </location>
</feature>
<dbReference type="PIRSF" id="PIRSF006060">
    <property type="entry name" value="AA_transporter"/>
    <property type="match status" value="1"/>
</dbReference>
<evidence type="ECO:0000313" key="7">
    <source>
        <dbReference type="EMBL" id="SHD76047.1"/>
    </source>
</evidence>
<dbReference type="Pfam" id="PF13520">
    <property type="entry name" value="AA_permease_2"/>
    <property type="match status" value="1"/>
</dbReference>
<evidence type="ECO:0000313" key="8">
    <source>
        <dbReference type="Proteomes" id="UP000245423"/>
    </source>
</evidence>
<feature type="transmembrane region" description="Helical" evidence="6">
    <location>
        <begin position="203"/>
        <end position="224"/>
    </location>
</feature>
<dbReference type="AlphaFoldDB" id="M1Z486"/>
<dbReference type="EMBL" id="LT669839">
    <property type="protein sequence ID" value="SHD76047.1"/>
    <property type="molecule type" value="Genomic_DNA"/>
</dbReference>
<keyword evidence="2" id="KW-1003">Cell membrane</keyword>
<dbReference type="Gene3D" id="1.20.1740.10">
    <property type="entry name" value="Amino acid/polyamine transporter I"/>
    <property type="match status" value="1"/>
</dbReference>
<evidence type="ECO:0000256" key="3">
    <source>
        <dbReference type="ARBA" id="ARBA00022692"/>
    </source>
</evidence>
<accession>M1Z486</accession>
<dbReference type="InterPro" id="IPR002293">
    <property type="entry name" value="AA/rel_permease1"/>
</dbReference>
<feature type="transmembrane region" description="Helical" evidence="6">
    <location>
        <begin position="38"/>
        <end position="62"/>
    </location>
</feature>
<feature type="transmembrane region" description="Helical" evidence="6">
    <location>
        <begin position="419"/>
        <end position="436"/>
    </location>
</feature>
<name>M1Z486_9FIRM</name>
<dbReference type="GO" id="GO:0022857">
    <property type="term" value="F:transmembrane transporter activity"/>
    <property type="evidence" value="ECO:0007669"/>
    <property type="project" value="InterPro"/>
</dbReference>
<feature type="transmembrane region" description="Helical" evidence="6">
    <location>
        <begin position="356"/>
        <end position="378"/>
    </location>
</feature>
<dbReference type="OrthoDB" id="178667at2"/>
<feature type="transmembrane region" description="Helical" evidence="6">
    <location>
        <begin position="83"/>
        <end position="101"/>
    </location>
</feature>
<feature type="transmembrane region" description="Helical" evidence="6">
    <location>
        <begin position="7"/>
        <end position="26"/>
    </location>
</feature>
<dbReference type="GO" id="GO:0005886">
    <property type="term" value="C:plasma membrane"/>
    <property type="evidence" value="ECO:0007669"/>
    <property type="project" value="UniProtKB-SubCell"/>
</dbReference>
<feature type="transmembrane region" description="Helical" evidence="6">
    <location>
        <begin position="390"/>
        <end position="407"/>
    </location>
</feature>
<feature type="transmembrane region" description="Helical" evidence="6">
    <location>
        <begin position="131"/>
        <end position="151"/>
    </location>
</feature>
<dbReference type="PANTHER" id="PTHR42770">
    <property type="entry name" value="AMINO ACID TRANSPORTER-RELATED"/>
    <property type="match status" value="1"/>
</dbReference>
<dbReference type="InterPro" id="IPR050367">
    <property type="entry name" value="APC_superfamily"/>
</dbReference>
<organism evidence="7 8">
    <name type="scientific">[Clostridium] ultunense Esp</name>
    <dbReference type="NCBI Taxonomy" id="1288971"/>
    <lineage>
        <taxon>Bacteria</taxon>
        <taxon>Bacillati</taxon>
        <taxon>Bacillota</taxon>
        <taxon>Tissierellia</taxon>
        <taxon>Tissierellales</taxon>
        <taxon>Tepidimicrobiaceae</taxon>
        <taxon>Schnuerera</taxon>
    </lineage>
</organism>
<dbReference type="HOGENOM" id="CLU_007946_15_13_9"/>
<evidence type="ECO:0000256" key="6">
    <source>
        <dbReference type="SAM" id="Phobius"/>
    </source>
</evidence>
<sequence length="448" mass="49414">MRSKLSKLDVFSIVLGSIIGWGSFMLPGTKFLKEAGVINTTIGLTLGALFIITIQSSYYIMLEDHDDEGGEFSFTYKHCGRNHGFVVGWFLLLAYLTIIPLNGTAFPLVIRKIFGDVCQFGYLYSIAGYEVYIGEVIISSFIVILFAYINIKGIKESAKVQNIIALTLVFLVFTVFVFMFIRVDRTNFLNNYIYDYQFNLGEVLKIFAITPFAFVGFDNIPQICKEFDFGARKASLIAVASVSIGSLIYSVLNMTTGLVYSPQEAATLDWALGTGVLSVLGRFGFLLLVIALSAAVTSGINGFMISTSKLMGSISNHHMVPKKYAYVNKNGVFKNAILFATAISLIAPWFGREVILWIVDMSSLGAAIAYFYVCFIAFRLGKTMFRKIMSLLGVVASLLTVVLLLAPSSPAALGKESRIALVLWIVLGTVFYIKVVSTYKVETSRDNI</sequence>
<dbReference type="RefSeq" id="WP_005582444.1">
    <property type="nucleotide sequence ID" value="NZ_LT669839.1"/>
</dbReference>
<proteinExistence type="predicted"/>
<evidence type="ECO:0000256" key="4">
    <source>
        <dbReference type="ARBA" id="ARBA00022989"/>
    </source>
</evidence>
<keyword evidence="3 6" id="KW-0812">Transmembrane</keyword>
<feature type="transmembrane region" description="Helical" evidence="6">
    <location>
        <begin position="332"/>
        <end position="350"/>
    </location>
</feature>
<comment type="subcellular location">
    <subcellularLocation>
        <location evidence="1">Cell membrane</location>
        <topology evidence="1">Multi-pass membrane protein</topology>
    </subcellularLocation>
</comment>
<evidence type="ECO:0000256" key="2">
    <source>
        <dbReference type="ARBA" id="ARBA00022475"/>
    </source>
</evidence>
<keyword evidence="4 6" id="KW-1133">Transmembrane helix</keyword>